<dbReference type="Proteomes" id="UP001161408">
    <property type="component" value="Unassembled WGS sequence"/>
</dbReference>
<evidence type="ECO:0000313" key="2">
    <source>
        <dbReference type="Proteomes" id="UP001161408"/>
    </source>
</evidence>
<evidence type="ECO:0000313" key="1">
    <source>
        <dbReference type="EMBL" id="GLQ02395.1"/>
    </source>
</evidence>
<proteinExistence type="predicted"/>
<gene>
    <name evidence="1" type="ORF">GCM10007914_12760</name>
</gene>
<reference evidence="1" key="2">
    <citation type="submission" date="2023-01" db="EMBL/GenBank/DDBJ databases">
        <title>Draft genome sequence of Pseudoalteromonas tetraodonis strain NBRC 103034.</title>
        <authorList>
            <person name="Sun Q."/>
            <person name="Mori K."/>
        </authorList>
    </citation>
    <scope>NUCLEOTIDE SEQUENCE</scope>
    <source>
        <strain evidence="1">NBRC 103034</strain>
    </source>
</reference>
<name>A0AA37S307_9GAMM</name>
<keyword evidence="2" id="KW-1185">Reference proteome</keyword>
<accession>A0AA37S307</accession>
<comment type="caution">
    <text evidence="1">The sequence shown here is derived from an EMBL/GenBank/DDBJ whole genome shotgun (WGS) entry which is preliminary data.</text>
</comment>
<reference evidence="1" key="1">
    <citation type="journal article" date="2014" name="Int. J. Syst. Evol. Microbiol.">
        <title>Complete genome sequence of Corynebacterium casei LMG S-19264T (=DSM 44701T), isolated from a smear-ripened cheese.</title>
        <authorList>
            <consortium name="US DOE Joint Genome Institute (JGI-PGF)"/>
            <person name="Walter F."/>
            <person name="Albersmeier A."/>
            <person name="Kalinowski J."/>
            <person name="Ruckert C."/>
        </authorList>
    </citation>
    <scope>NUCLEOTIDE SEQUENCE</scope>
    <source>
        <strain evidence="1">NBRC 103034</strain>
    </source>
</reference>
<dbReference type="AlphaFoldDB" id="A0AA37S307"/>
<sequence length="50" mass="5661">MITLGLDEEQESELVGLVDETKEIVEETLILSFTLEDKLQAITKRLKAVE</sequence>
<protein>
    <submittedName>
        <fullName evidence="1">Uncharacterized protein</fullName>
    </submittedName>
</protein>
<dbReference type="EMBL" id="BSNE01000009">
    <property type="protein sequence ID" value="GLQ02395.1"/>
    <property type="molecule type" value="Genomic_DNA"/>
</dbReference>
<organism evidence="1 2">
    <name type="scientific">Pseudoalteromonas tetraodonis GFC</name>
    <dbReference type="NCBI Taxonomy" id="1315271"/>
    <lineage>
        <taxon>Bacteria</taxon>
        <taxon>Pseudomonadati</taxon>
        <taxon>Pseudomonadota</taxon>
        <taxon>Gammaproteobacteria</taxon>
        <taxon>Alteromonadales</taxon>
        <taxon>Pseudoalteromonadaceae</taxon>
        <taxon>Pseudoalteromonas</taxon>
    </lineage>
</organism>